<dbReference type="InterPro" id="IPR003305">
    <property type="entry name" value="CenC_carb-bd"/>
</dbReference>
<dbReference type="GO" id="GO:0016798">
    <property type="term" value="F:hydrolase activity, acting on glycosyl bonds"/>
    <property type="evidence" value="ECO:0007669"/>
    <property type="project" value="InterPro"/>
</dbReference>
<dbReference type="SUPFAM" id="SSF49785">
    <property type="entry name" value="Galactose-binding domain-like"/>
    <property type="match status" value="1"/>
</dbReference>
<dbReference type="Gene3D" id="2.60.120.260">
    <property type="entry name" value="Galactose-binding domain-like"/>
    <property type="match status" value="1"/>
</dbReference>
<dbReference type="InterPro" id="IPR008979">
    <property type="entry name" value="Galactose-bd-like_sf"/>
</dbReference>
<dbReference type="Proteomes" id="UP000619479">
    <property type="component" value="Unassembled WGS sequence"/>
</dbReference>
<comment type="caution">
    <text evidence="3">The sequence shown here is derived from an EMBL/GenBank/DDBJ whole genome shotgun (WGS) entry which is preliminary data.</text>
</comment>
<proteinExistence type="predicted"/>
<dbReference type="RefSeq" id="WP_203753993.1">
    <property type="nucleotide sequence ID" value="NZ_BAAAUC010000035.1"/>
</dbReference>
<evidence type="ECO:0000259" key="2">
    <source>
        <dbReference type="Pfam" id="PF02018"/>
    </source>
</evidence>
<feature type="domain" description="CBM-cenC" evidence="2">
    <location>
        <begin position="14"/>
        <end position="86"/>
    </location>
</feature>
<protein>
    <recommendedName>
        <fullName evidence="2">CBM-cenC domain-containing protein</fullName>
    </recommendedName>
</protein>
<accession>A0A919MC62</accession>
<name>A0A919MC62_9ACTN</name>
<evidence type="ECO:0000256" key="1">
    <source>
        <dbReference type="ARBA" id="ARBA00022801"/>
    </source>
</evidence>
<sequence>MGNDALRLPPAGQETGSWWVNDAGTAALETDGRRFRADVAAGTSRPGDVIIVKSDVALIEGRSYALSFSATADRSTTIRVRVQDSQPPAYLPSYDREVSVDQGTCLHLYRFVARRTSAHSELTFQVGGRPQDFQLRVGDTSLVETPA</sequence>
<evidence type="ECO:0000313" key="4">
    <source>
        <dbReference type="Proteomes" id="UP000619479"/>
    </source>
</evidence>
<organism evidence="3 4">
    <name type="scientific">Actinoplanes cyaneus</name>
    <dbReference type="NCBI Taxonomy" id="52696"/>
    <lineage>
        <taxon>Bacteria</taxon>
        <taxon>Bacillati</taxon>
        <taxon>Actinomycetota</taxon>
        <taxon>Actinomycetes</taxon>
        <taxon>Micromonosporales</taxon>
        <taxon>Micromonosporaceae</taxon>
        <taxon>Actinoplanes</taxon>
    </lineage>
</organism>
<keyword evidence="4" id="KW-1185">Reference proteome</keyword>
<gene>
    <name evidence="3" type="ORF">Acy02nite_82200</name>
</gene>
<dbReference type="EMBL" id="BOMH01000073">
    <property type="protein sequence ID" value="GID70339.1"/>
    <property type="molecule type" value="Genomic_DNA"/>
</dbReference>
<dbReference type="AlphaFoldDB" id="A0A919MC62"/>
<keyword evidence="1" id="KW-0378">Hydrolase</keyword>
<evidence type="ECO:0000313" key="3">
    <source>
        <dbReference type="EMBL" id="GID70339.1"/>
    </source>
</evidence>
<reference evidence="3" key="1">
    <citation type="submission" date="2021-01" db="EMBL/GenBank/DDBJ databases">
        <title>Whole genome shotgun sequence of Actinoplanes cyaneus NBRC 14990.</title>
        <authorList>
            <person name="Komaki H."/>
            <person name="Tamura T."/>
        </authorList>
    </citation>
    <scope>NUCLEOTIDE SEQUENCE</scope>
    <source>
        <strain evidence="3">NBRC 14990</strain>
    </source>
</reference>
<dbReference type="Pfam" id="PF02018">
    <property type="entry name" value="CBM_4_9"/>
    <property type="match status" value="1"/>
</dbReference>